<comment type="caution">
    <text evidence="1">The sequence shown here is derived from an EMBL/GenBank/DDBJ whole genome shotgun (WGS) entry which is preliminary data.</text>
</comment>
<dbReference type="InterPro" id="IPR006728">
    <property type="entry name" value="YezG-like"/>
</dbReference>
<protein>
    <recommendedName>
        <fullName evidence="3">DUF600 domain-containing protein</fullName>
    </recommendedName>
</protein>
<name>A0A1Z9YUJ2_9GAMM</name>
<gene>
    <name evidence="1" type="ORF">CAP51_14245</name>
</gene>
<dbReference type="RefSeq" id="WP_087621433.1">
    <property type="nucleotide sequence ID" value="NZ_NEXX01000006.1"/>
</dbReference>
<evidence type="ECO:0000313" key="1">
    <source>
        <dbReference type="EMBL" id="OUY05878.1"/>
    </source>
</evidence>
<dbReference type="AlphaFoldDB" id="A0A1Z9YUJ2"/>
<proteinExistence type="predicted"/>
<dbReference type="SUPFAM" id="SSF160424">
    <property type="entry name" value="BH3703-like"/>
    <property type="match status" value="1"/>
</dbReference>
<dbReference type="InterPro" id="IPR036170">
    <property type="entry name" value="YezG-like_sf"/>
</dbReference>
<sequence>MNNLVEKQTEILNSLLQIMDSSVNGEYQSLQCTFDYYRAEDDNSVSIGEKFFYKKDDELKSEFLIYKNKAVPELVKELHTVMENHTGGNWKEFTLTLDENGKAHTKFIYE</sequence>
<dbReference type="EMBL" id="NEXX01000006">
    <property type="protein sequence ID" value="OUY05878.1"/>
    <property type="molecule type" value="Genomic_DNA"/>
</dbReference>
<evidence type="ECO:0008006" key="3">
    <source>
        <dbReference type="Google" id="ProtNLM"/>
    </source>
</evidence>
<organism evidence="1 2">
    <name type="scientific">Acinetobacter populi</name>
    <dbReference type="NCBI Taxonomy" id="1582270"/>
    <lineage>
        <taxon>Bacteria</taxon>
        <taxon>Pseudomonadati</taxon>
        <taxon>Pseudomonadota</taxon>
        <taxon>Gammaproteobacteria</taxon>
        <taxon>Moraxellales</taxon>
        <taxon>Moraxellaceae</taxon>
        <taxon>Acinetobacter</taxon>
    </lineage>
</organism>
<accession>A0A1Z9YUJ2</accession>
<dbReference type="Pfam" id="PF04634">
    <property type="entry name" value="YezG-like"/>
    <property type="match status" value="1"/>
</dbReference>
<dbReference type="Proteomes" id="UP000196536">
    <property type="component" value="Unassembled WGS sequence"/>
</dbReference>
<dbReference type="Gene3D" id="3.30.500.20">
    <property type="entry name" value="BH3703-like domains"/>
    <property type="match status" value="1"/>
</dbReference>
<reference evidence="1 2" key="1">
    <citation type="submission" date="2017-05" db="EMBL/GenBank/DDBJ databases">
        <title>Acinetobacter populi ANC 5415 (= PBJ7), whole genome shotgun sequencing project.</title>
        <authorList>
            <person name="Nemec A."/>
            <person name="Radolfova-Krizova L."/>
        </authorList>
    </citation>
    <scope>NUCLEOTIDE SEQUENCE [LARGE SCALE GENOMIC DNA]</scope>
    <source>
        <strain evidence="1 2">PBJ7</strain>
    </source>
</reference>
<evidence type="ECO:0000313" key="2">
    <source>
        <dbReference type="Proteomes" id="UP000196536"/>
    </source>
</evidence>
<keyword evidence="2" id="KW-1185">Reference proteome</keyword>